<dbReference type="OrthoDB" id="1739143at2759"/>
<dbReference type="EMBL" id="LN649230">
    <property type="protein sequence ID" value="CEI60232.1"/>
    <property type="molecule type" value="Genomic_DNA"/>
</dbReference>
<dbReference type="PANTHER" id="PTHR43540:SF1">
    <property type="entry name" value="ISOCHORISMATASE HYDROLASE"/>
    <property type="match status" value="1"/>
</dbReference>
<dbReference type="CDD" id="cd00431">
    <property type="entry name" value="cysteine_hydrolases"/>
    <property type="match status" value="1"/>
</dbReference>
<accession>A0A2L2SSR6</accession>
<keyword evidence="5" id="KW-1185">Reference proteome</keyword>
<dbReference type="Pfam" id="PF00857">
    <property type="entry name" value="Isochorismatase"/>
    <property type="match status" value="1"/>
</dbReference>
<comment type="similarity">
    <text evidence="1">Belongs to the isochorismatase family.</text>
</comment>
<organism evidence="4 5">
    <name type="scientific">Fusarium venenatum</name>
    <dbReference type="NCBI Taxonomy" id="56646"/>
    <lineage>
        <taxon>Eukaryota</taxon>
        <taxon>Fungi</taxon>
        <taxon>Dikarya</taxon>
        <taxon>Ascomycota</taxon>
        <taxon>Pezizomycotina</taxon>
        <taxon>Sordariomycetes</taxon>
        <taxon>Hypocreomycetidae</taxon>
        <taxon>Hypocreales</taxon>
        <taxon>Nectriaceae</taxon>
        <taxon>Fusarium</taxon>
    </lineage>
</organism>
<dbReference type="PANTHER" id="PTHR43540">
    <property type="entry name" value="PEROXYUREIDOACRYLATE/UREIDOACRYLATE AMIDOHYDROLASE-RELATED"/>
    <property type="match status" value="1"/>
</dbReference>
<evidence type="ECO:0000256" key="2">
    <source>
        <dbReference type="ARBA" id="ARBA00022801"/>
    </source>
</evidence>
<proteinExistence type="inferred from homology"/>
<dbReference type="GO" id="GO:0016787">
    <property type="term" value="F:hydrolase activity"/>
    <property type="evidence" value="ECO:0007669"/>
    <property type="project" value="UniProtKB-KW"/>
</dbReference>
<feature type="domain" description="Isochorismatase-like" evidence="3">
    <location>
        <begin position="20"/>
        <end position="193"/>
    </location>
</feature>
<evidence type="ECO:0000256" key="1">
    <source>
        <dbReference type="ARBA" id="ARBA00006336"/>
    </source>
</evidence>
<evidence type="ECO:0000313" key="4">
    <source>
        <dbReference type="EMBL" id="CEI60232.1"/>
    </source>
</evidence>
<dbReference type="InterPro" id="IPR036380">
    <property type="entry name" value="Isochorismatase-like_sf"/>
</dbReference>
<dbReference type="InterPro" id="IPR050272">
    <property type="entry name" value="Isochorismatase-like_hydrls"/>
</dbReference>
<evidence type="ECO:0000259" key="3">
    <source>
        <dbReference type="Pfam" id="PF00857"/>
    </source>
</evidence>
<dbReference type="SUPFAM" id="SSF52499">
    <property type="entry name" value="Isochorismatase-like hydrolases"/>
    <property type="match status" value="1"/>
</dbReference>
<keyword evidence="2" id="KW-0378">Hydrolase</keyword>
<protein>
    <recommendedName>
        <fullName evidence="3">Isochorismatase-like domain-containing protein</fullName>
    </recommendedName>
</protein>
<name>A0A2L2SSR6_9HYPO</name>
<evidence type="ECO:0000313" key="5">
    <source>
        <dbReference type="Proteomes" id="UP000245910"/>
    </source>
</evidence>
<dbReference type="AlphaFoldDB" id="A0A2L2SSR6"/>
<dbReference type="Gene3D" id="3.40.50.850">
    <property type="entry name" value="Isochorismatase-like"/>
    <property type="match status" value="1"/>
</dbReference>
<dbReference type="Proteomes" id="UP000245910">
    <property type="component" value="Chromosome II"/>
</dbReference>
<reference evidence="5" key="1">
    <citation type="submission" date="2014-10" db="EMBL/GenBank/DDBJ databases">
        <authorList>
            <person name="King R."/>
        </authorList>
    </citation>
    <scope>NUCLEOTIDE SEQUENCE [LARGE SCALE GENOMIC DNA]</scope>
    <source>
        <strain evidence="5">A3/5</strain>
    </source>
</reference>
<sequence>MTTTATTDASSPYAYQPSETALLLLDWYSLFVERAAVPNAAAARDVTVQLRKWAKSQGITVIHCLIDANSTLIPVIKDVERIQGLLEIMKTLTNPEPTELQDESEVYFQRDPAHISALKSPGLLEHLKENGIKSLVLTGLTTSGCVLRTAITATDAEFATTVISDACADADEERHRVILDKIVPMRGHVQSRADFQHNFEVSAKASALGASGTYTL</sequence>
<dbReference type="InterPro" id="IPR000868">
    <property type="entry name" value="Isochorismatase-like_dom"/>
</dbReference>